<keyword evidence="5" id="KW-1185">Reference proteome</keyword>
<reference evidence="4 5" key="2">
    <citation type="journal article" date="2008" name="Nature">
        <title>The Phaeodactylum genome reveals the evolutionary history of diatom genomes.</title>
        <authorList>
            <person name="Bowler C."/>
            <person name="Allen A.E."/>
            <person name="Badger J.H."/>
            <person name="Grimwood J."/>
            <person name="Jabbari K."/>
            <person name="Kuo A."/>
            <person name="Maheswari U."/>
            <person name="Martens C."/>
            <person name="Maumus F."/>
            <person name="Otillar R.P."/>
            <person name="Rayko E."/>
            <person name="Salamov A."/>
            <person name="Vandepoele K."/>
            <person name="Beszteri B."/>
            <person name="Gruber A."/>
            <person name="Heijde M."/>
            <person name="Katinka M."/>
            <person name="Mock T."/>
            <person name="Valentin K."/>
            <person name="Verret F."/>
            <person name="Berges J.A."/>
            <person name="Brownlee C."/>
            <person name="Cadoret J.P."/>
            <person name="Chiovitti A."/>
            <person name="Choi C.J."/>
            <person name="Coesel S."/>
            <person name="De Martino A."/>
            <person name="Detter J.C."/>
            <person name="Durkin C."/>
            <person name="Falciatore A."/>
            <person name="Fournet J."/>
            <person name="Haruta M."/>
            <person name="Huysman M.J."/>
            <person name="Jenkins B.D."/>
            <person name="Jiroutova K."/>
            <person name="Jorgensen R.E."/>
            <person name="Joubert Y."/>
            <person name="Kaplan A."/>
            <person name="Kroger N."/>
            <person name="Kroth P.G."/>
            <person name="La Roche J."/>
            <person name="Lindquist E."/>
            <person name="Lommer M."/>
            <person name="Martin-Jezequel V."/>
            <person name="Lopez P.J."/>
            <person name="Lucas S."/>
            <person name="Mangogna M."/>
            <person name="McGinnis K."/>
            <person name="Medlin L.K."/>
            <person name="Montsant A."/>
            <person name="Oudot-Le Secq M.P."/>
            <person name="Napoli C."/>
            <person name="Obornik M."/>
            <person name="Parker M.S."/>
            <person name="Petit J.L."/>
            <person name="Porcel B.M."/>
            <person name="Poulsen N."/>
            <person name="Robison M."/>
            <person name="Rychlewski L."/>
            <person name="Rynearson T.A."/>
            <person name="Schmutz J."/>
            <person name="Shapiro H."/>
            <person name="Siaut M."/>
            <person name="Stanley M."/>
            <person name="Sussman M.R."/>
            <person name="Taylor A.R."/>
            <person name="Vardi A."/>
            <person name="von Dassow P."/>
            <person name="Vyverman W."/>
            <person name="Willis A."/>
            <person name="Wyrwicz L.S."/>
            <person name="Rokhsar D.S."/>
            <person name="Weissenbach J."/>
            <person name="Armbrust E.V."/>
            <person name="Green B.R."/>
            <person name="Van de Peer Y."/>
            <person name="Grigoriev I.V."/>
        </authorList>
    </citation>
    <scope>NUCLEOTIDE SEQUENCE [LARGE SCALE GENOMIC DNA]</scope>
    <source>
        <strain evidence="4 5">CCMP1335</strain>
    </source>
</reference>
<accession>B8C0Z7</accession>
<dbReference type="Proteomes" id="UP000001449">
    <property type="component" value="Chromosome 4"/>
</dbReference>
<dbReference type="AlphaFoldDB" id="B8C0Z7"/>
<sequence length="413" mass="43016">MNTSRTTKLATLLTLLASSNAFAPIGYQAPRTHLSALNNNNNNDDVKTDGAVSDGWRKASGGAAAFLTGLGIMAQVAFADVGVTASIDEPTFLQTQSTTTSSTTLVSIGAPTFGGGGSFDTLDFSLPSYDEAVSGGDVLAPSASPAASKSDDGGKAEKEAAREEAKKAAAEKKEAERAEKEAAEAKKQADADAKAAKEAAKAEPDAPAVDIKMPDMPDVKIPDVKLPDMPSFSMPKAPEMPKIEVPKVEAPKVDKPAPAASAPPAAISAPAVDFKAAEMPDIKIPDIKLPSFSMPKVDMPKIDVPKVDMPKIDVPSFDVPKVSAPSFDVPSRASAPVASFDENLEPQEVRDERAAAKNVVLKEAQNEEAEKLANIARNKAAQAKKDFKAAKADACATRPGGKLLCLRGFGVGY</sequence>
<feature type="signal peptide" evidence="3">
    <location>
        <begin position="1"/>
        <end position="21"/>
    </location>
</feature>
<dbReference type="RefSeq" id="XP_002289156.1">
    <property type="nucleotide sequence ID" value="XM_002289120.1"/>
</dbReference>
<proteinExistence type="predicted"/>
<feature type="non-terminal residue" evidence="4">
    <location>
        <position position="413"/>
    </location>
</feature>
<dbReference type="KEGG" id="tps:THAPSDRAFT_262032"/>
<dbReference type="PaxDb" id="35128-Thaps262032"/>
<evidence type="ECO:0000313" key="5">
    <source>
        <dbReference type="Proteomes" id="UP000001449"/>
    </source>
</evidence>
<feature type="chain" id="PRO_5002866138" evidence="3">
    <location>
        <begin position="22"/>
        <end position="413"/>
    </location>
</feature>
<feature type="region of interest" description="Disordered" evidence="2">
    <location>
        <begin position="136"/>
        <end position="215"/>
    </location>
</feature>
<dbReference type="HOGENOM" id="CLU_714700_0_0_1"/>
<dbReference type="GeneID" id="7442055"/>
<organism evidence="4 5">
    <name type="scientific">Thalassiosira pseudonana</name>
    <name type="common">Marine diatom</name>
    <name type="synonym">Cyclotella nana</name>
    <dbReference type="NCBI Taxonomy" id="35128"/>
    <lineage>
        <taxon>Eukaryota</taxon>
        <taxon>Sar</taxon>
        <taxon>Stramenopiles</taxon>
        <taxon>Ochrophyta</taxon>
        <taxon>Bacillariophyta</taxon>
        <taxon>Coscinodiscophyceae</taxon>
        <taxon>Thalassiosirophycidae</taxon>
        <taxon>Thalassiosirales</taxon>
        <taxon>Thalassiosiraceae</taxon>
        <taxon>Thalassiosira</taxon>
    </lineage>
</organism>
<dbReference type="EMBL" id="CM000641">
    <property type="protein sequence ID" value="EED92693.1"/>
    <property type="molecule type" value="Genomic_DNA"/>
</dbReference>
<keyword evidence="3" id="KW-0732">Signal</keyword>
<dbReference type="STRING" id="35128.B8C0Z7"/>
<feature type="compositionally biased region" description="Basic and acidic residues" evidence="2">
    <location>
        <begin position="149"/>
        <end position="204"/>
    </location>
</feature>
<gene>
    <name evidence="4" type="ORF">THAPSDRAFT_262032</name>
</gene>
<name>B8C0Z7_THAPS</name>
<dbReference type="eggNOG" id="ENOG502R3CS">
    <property type="taxonomic scope" value="Eukaryota"/>
</dbReference>
<reference evidence="4 5" key="1">
    <citation type="journal article" date="2004" name="Science">
        <title>The genome of the diatom Thalassiosira pseudonana: ecology, evolution, and metabolism.</title>
        <authorList>
            <person name="Armbrust E.V."/>
            <person name="Berges J.A."/>
            <person name="Bowler C."/>
            <person name="Green B.R."/>
            <person name="Martinez D."/>
            <person name="Putnam N.H."/>
            <person name="Zhou S."/>
            <person name="Allen A.E."/>
            <person name="Apt K.E."/>
            <person name="Bechner M."/>
            <person name="Brzezinski M.A."/>
            <person name="Chaal B.K."/>
            <person name="Chiovitti A."/>
            <person name="Davis A.K."/>
            <person name="Demarest M.S."/>
            <person name="Detter J.C."/>
            <person name="Glavina T."/>
            <person name="Goodstein D."/>
            <person name="Hadi M.Z."/>
            <person name="Hellsten U."/>
            <person name="Hildebrand M."/>
            <person name="Jenkins B.D."/>
            <person name="Jurka J."/>
            <person name="Kapitonov V.V."/>
            <person name="Kroger N."/>
            <person name="Lau W.W."/>
            <person name="Lane T.W."/>
            <person name="Larimer F.W."/>
            <person name="Lippmeier J.C."/>
            <person name="Lucas S."/>
            <person name="Medina M."/>
            <person name="Montsant A."/>
            <person name="Obornik M."/>
            <person name="Parker M.S."/>
            <person name="Palenik B."/>
            <person name="Pazour G.J."/>
            <person name="Richardson P.M."/>
            <person name="Rynearson T.A."/>
            <person name="Saito M.A."/>
            <person name="Schwartz D.C."/>
            <person name="Thamatrakoln K."/>
            <person name="Valentin K."/>
            <person name="Vardi A."/>
            <person name="Wilkerson F.P."/>
            <person name="Rokhsar D.S."/>
        </authorList>
    </citation>
    <scope>NUCLEOTIDE SEQUENCE [LARGE SCALE GENOMIC DNA]</scope>
    <source>
        <strain evidence="4 5">CCMP1335</strain>
    </source>
</reference>
<evidence type="ECO:0000256" key="1">
    <source>
        <dbReference type="SAM" id="Coils"/>
    </source>
</evidence>
<feature type="coiled-coil region" evidence="1">
    <location>
        <begin position="359"/>
        <end position="393"/>
    </location>
</feature>
<evidence type="ECO:0000256" key="3">
    <source>
        <dbReference type="SAM" id="SignalP"/>
    </source>
</evidence>
<evidence type="ECO:0000313" key="4">
    <source>
        <dbReference type="EMBL" id="EED92693.1"/>
    </source>
</evidence>
<protein>
    <submittedName>
        <fullName evidence="4">Uncharacterized protein</fullName>
    </submittedName>
</protein>
<dbReference type="OMA" id="SHASSFW"/>
<dbReference type="InParanoid" id="B8C0Z7"/>
<keyword evidence="1" id="KW-0175">Coiled coil</keyword>
<evidence type="ECO:0000256" key="2">
    <source>
        <dbReference type="SAM" id="MobiDB-lite"/>
    </source>
</evidence>